<keyword evidence="5" id="KW-1185">Reference proteome</keyword>
<dbReference type="FunFam" id="1.10.10.2830:FF:000001">
    <property type="entry name" value="Chromosome partitioning protein ParB"/>
    <property type="match status" value="1"/>
</dbReference>
<evidence type="ECO:0000313" key="4">
    <source>
        <dbReference type="EMBL" id="ORM90364.1"/>
    </source>
</evidence>
<dbReference type="GO" id="GO:0007059">
    <property type="term" value="P:chromosome segregation"/>
    <property type="evidence" value="ECO:0007669"/>
    <property type="project" value="TreeGrafter"/>
</dbReference>
<dbReference type="GO" id="GO:0005694">
    <property type="term" value="C:chromosome"/>
    <property type="evidence" value="ECO:0007669"/>
    <property type="project" value="TreeGrafter"/>
</dbReference>
<evidence type="ECO:0000259" key="3">
    <source>
        <dbReference type="Pfam" id="PF17762"/>
    </source>
</evidence>
<proteinExistence type="inferred from homology"/>
<accession>A0A1X1ENM3</accession>
<organism evidence="4 5">
    <name type="scientific">Pantoea cypripedii</name>
    <name type="common">Pectobacterium cypripedii</name>
    <name type="synonym">Erwinia cypripedii</name>
    <dbReference type="NCBI Taxonomy" id="55209"/>
    <lineage>
        <taxon>Bacteria</taxon>
        <taxon>Pseudomonadati</taxon>
        <taxon>Pseudomonadota</taxon>
        <taxon>Gammaproteobacteria</taxon>
        <taxon>Enterobacterales</taxon>
        <taxon>Erwiniaceae</taxon>
        <taxon>Pantoea</taxon>
    </lineage>
</organism>
<dbReference type="InterPro" id="IPR041468">
    <property type="entry name" value="HTH_ParB/Spo0J"/>
</dbReference>
<dbReference type="EMBL" id="MLJI01000002">
    <property type="protein sequence ID" value="ORM90364.1"/>
    <property type="molecule type" value="Genomic_DNA"/>
</dbReference>
<dbReference type="Proteomes" id="UP000193749">
    <property type="component" value="Unassembled WGS sequence"/>
</dbReference>
<dbReference type="PANTHER" id="PTHR33375:SF7">
    <property type="entry name" value="CHROMOSOME 2-PARTITIONING PROTEIN PARB-RELATED"/>
    <property type="match status" value="1"/>
</dbReference>
<gene>
    <name evidence="4" type="ORF">HA50_27250</name>
</gene>
<protein>
    <recommendedName>
        <fullName evidence="2">Uncharacterized protein YubM</fullName>
    </recommendedName>
</protein>
<dbReference type="AlphaFoldDB" id="A0A1X1ENM3"/>
<dbReference type="Pfam" id="PF17762">
    <property type="entry name" value="HTH_ParB"/>
    <property type="match status" value="1"/>
</dbReference>
<name>A0A1X1ENM3_PANCY</name>
<dbReference type="InterPro" id="IPR050336">
    <property type="entry name" value="Chromosome_partition/occlusion"/>
</dbReference>
<dbReference type="SUPFAM" id="SSF109709">
    <property type="entry name" value="KorB DNA-binding domain-like"/>
    <property type="match status" value="1"/>
</dbReference>
<sequence>MEVIAGGGRTRAIGLLVAEGKVDPEHEWVAYKVIPRELARVASLTENGRRKEMHPYDQITGFRELATEGKTPAQIGDLLGYSVRHVQRMLKLGGLAPAILESLAKGEITSEHCQALALVSDHTDQLRVYDAACESAWNGVPEVRVIRSLILSGEVSTDCAKFRFVGETAFSHSEIRTDLFSDEQGGFVDALVLDTALLGKLQYVADGFLEAEGWGWCTARMSAISHYGDDAKIYRIQDTPASVYTDRERQRLEEIEAQDGEHDDAAESEVAAIECAARVRGWSPEQKAESGVVVSWCQGEVHVQRGVKKREQPDPAELAAAVPVTHHRQPEPVDEICAPLLTKMSSERTLAVQAALMQQPEKAIALLTWTLCLSVFGNASVAKPATVSLECSHHTLTETAPSGKSGAAYLALMQEKERLSALLPEDWTKDATSLFLISEHELKSLMSFCTACSLDGVQTRQYSYTRHSRLDALENSLGFHLRDWWQPTKDNFFILLKKSQIEAALTEAGLSDAASNVVKMKKGDAAEQAEAMMADNRWVPVWMQGLVSTEAGTEANPVTSLADAD</sequence>
<comment type="similarity">
    <text evidence="1">Belongs to the ParB family.</text>
</comment>
<feature type="domain" description="ParB/Spo0J HTH" evidence="3">
    <location>
        <begin position="53"/>
        <end position="138"/>
    </location>
</feature>
<evidence type="ECO:0000256" key="2">
    <source>
        <dbReference type="ARBA" id="ARBA00074268"/>
    </source>
</evidence>
<dbReference type="Gene3D" id="1.10.10.2830">
    <property type="match status" value="1"/>
</dbReference>
<dbReference type="PANTHER" id="PTHR33375">
    <property type="entry name" value="CHROMOSOME-PARTITIONING PROTEIN PARB-RELATED"/>
    <property type="match status" value="1"/>
</dbReference>
<evidence type="ECO:0000313" key="5">
    <source>
        <dbReference type="Proteomes" id="UP000193749"/>
    </source>
</evidence>
<comment type="caution">
    <text evidence="4">The sequence shown here is derived from an EMBL/GenBank/DDBJ whole genome shotgun (WGS) entry which is preliminary data.</text>
</comment>
<dbReference type="STRING" id="55209.HA50_27250"/>
<reference evidence="4 5" key="1">
    <citation type="journal article" date="2017" name="Antonie Van Leeuwenhoek">
        <title>Phylogenomic resolution of the bacterial genus Pantoea and its relationship with Erwinia and Tatumella.</title>
        <authorList>
            <person name="Palmer M."/>
            <person name="Steenkamp E.T."/>
            <person name="Coetzee M.P."/>
            <person name="Chan W.Y."/>
            <person name="van Zyl E."/>
            <person name="De Maayer P."/>
            <person name="Coutinho T.A."/>
            <person name="Blom J."/>
            <person name="Smits T.H."/>
            <person name="Duffy B."/>
            <person name="Venter S.N."/>
        </authorList>
    </citation>
    <scope>NUCLEOTIDE SEQUENCE [LARGE SCALE GENOMIC DNA]</scope>
    <source>
        <strain evidence="4 5">LMG 2657</strain>
    </source>
</reference>
<evidence type="ECO:0000256" key="1">
    <source>
        <dbReference type="ARBA" id="ARBA00006295"/>
    </source>
</evidence>